<dbReference type="EMBL" id="BT095482">
    <property type="protein sequence ID" value="ACU19733.1"/>
    <property type="molecule type" value="mRNA"/>
</dbReference>
<feature type="transmembrane region" description="Helical" evidence="1">
    <location>
        <begin position="88"/>
        <end position="108"/>
    </location>
</feature>
<reference evidence="2" key="1">
    <citation type="submission" date="2009-08" db="EMBL/GenBank/DDBJ databases">
        <authorList>
            <person name="Cheung F."/>
            <person name="Xiao Y."/>
            <person name="Chan A."/>
            <person name="Moskal W."/>
            <person name="Town C.D."/>
        </authorList>
    </citation>
    <scope>NUCLEOTIDE SEQUENCE</scope>
</reference>
<sequence length="114" mass="12705">MCFQENMPVTHAGLFHVIYLLLDGKFQSLTVAEFITVTSNVVPSDFRTEMRMALPISRLIRVSTSAKVGFLGKSESIGSSSKVVSNEFNLAFFTLLLLYSSMFVLPSFPKQPTF</sequence>
<organism evidence="2">
    <name type="scientific">Glycine max</name>
    <name type="common">Soybean</name>
    <name type="synonym">Glycine hispida</name>
    <dbReference type="NCBI Taxonomy" id="3847"/>
    <lineage>
        <taxon>Eukaryota</taxon>
        <taxon>Viridiplantae</taxon>
        <taxon>Streptophyta</taxon>
        <taxon>Embryophyta</taxon>
        <taxon>Tracheophyta</taxon>
        <taxon>Spermatophyta</taxon>
        <taxon>Magnoliopsida</taxon>
        <taxon>eudicotyledons</taxon>
        <taxon>Gunneridae</taxon>
        <taxon>Pentapetalae</taxon>
        <taxon>rosids</taxon>
        <taxon>fabids</taxon>
        <taxon>Fabales</taxon>
        <taxon>Fabaceae</taxon>
        <taxon>Papilionoideae</taxon>
        <taxon>50 kb inversion clade</taxon>
        <taxon>NPAAA clade</taxon>
        <taxon>indigoferoid/millettioid clade</taxon>
        <taxon>Phaseoleae</taxon>
        <taxon>Glycine</taxon>
        <taxon>Glycine subgen. Soja</taxon>
    </lineage>
</organism>
<dbReference type="AlphaFoldDB" id="C6TD31"/>
<proteinExistence type="evidence at transcript level"/>
<keyword evidence="1" id="KW-0812">Transmembrane</keyword>
<protein>
    <submittedName>
        <fullName evidence="2">Uncharacterized protein</fullName>
    </submittedName>
</protein>
<evidence type="ECO:0000313" key="2">
    <source>
        <dbReference type="EMBL" id="ACU19733.1"/>
    </source>
</evidence>
<evidence type="ECO:0000256" key="1">
    <source>
        <dbReference type="SAM" id="Phobius"/>
    </source>
</evidence>
<name>C6TD31_SOYBN</name>
<keyword evidence="1" id="KW-1133">Transmembrane helix</keyword>
<keyword evidence="1" id="KW-0472">Membrane</keyword>
<accession>C6TD31</accession>